<dbReference type="Gene3D" id="1.10.10.10">
    <property type="entry name" value="Winged helix-like DNA-binding domain superfamily/Winged helix DNA-binding domain"/>
    <property type="match status" value="1"/>
</dbReference>
<dbReference type="InterPro" id="IPR016032">
    <property type="entry name" value="Sig_transdc_resp-reg_C-effctor"/>
</dbReference>
<dbReference type="SUPFAM" id="SSF46894">
    <property type="entry name" value="C-terminal effector domain of the bipartite response regulators"/>
    <property type="match status" value="1"/>
</dbReference>
<dbReference type="STRING" id="371042.NG99_24345"/>
<evidence type="ECO:0000313" key="4">
    <source>
        <dbReference type="Proteomes" id="UP000030351"/>
    </source>
</evidence>
<name>A0A0A3YJS7_9GAMM</name>
<dbReference type="CDD" id="cd06170">
    <property type="entry name" value="LuxR_C_like"/>
    <property type="match status" value="1"/>
</dbReference>
<evidence type="ECO:0000259" key="2">
    <source>
        <dbReference type="PROSITE" id="PS50043"/>
    </source>
</evidence>
<dbReference type="GO" id="GO:0003677">
    <property type="term" value="F:DNA binding"/>
    <property type="evidence" value="ECO:0007669"/>
    <property type="project" value="UniProtKB-KW"/>
</dbReference>
<keyword evidence="4" id="KW-1185">Reference proteome</keyword>
<dbReference type="AlphaFoldDB" id="A0A0A3YJS7"/>
<dbReference type="InterPro" id="IPR000792">
    <property type="entry name" value="Tscrpt_reg_LuxR_C"/>
</dbReference>
<evidence type="ECO:0000313" key="3">
    <source>
        <dbReference type="EMBL" id="KGT87012.1"/>
    </source>
</evidence>
<dbReference type="PRINTS" id="PR00038">
    <property type="entry name" value="HTHLUXR"/>
</dbReference>
<proteinExistence type="predicted"/>
<keyword evidence="1" id="KW-0238">DNA-binding</keyword>
<dbReference type="Proteomes" id="UP000030351">
    <property type="component" value="Unassembled WGS sequence"/>
</dbReference>
<dbReference type="SMART" id="SM00421">
    <property type="entry name" value="HTH_LUXR"/>
    <property type="match status" value="1"/>
</dbReference>
<sequence>MHFFNKSQEPWGVKDIHSHFIYVNQAYIDYLEIKQDIANLSYEAVTAFGSFKKGLVAHDQKVMQTGLRLEAVGTLLVGDNYRSFIFEKYPFFDRSGSIIGTVVHLKPFEHISMGFFLEKPFYGEATFTPPTDIFSNREWDVLFLLFRGLERKQIAEKLGISENTVRNNISRIFLIAGTNSRESLLDKGMKNGWHLYVPPLFVSVGYNMLFKEGR</sequence>
<dbReference type="Pfam" id="PF00196">
    <property type="entry name" value="GerE"/>
    <property type="match status" value="1"/>
</dbReference>
<feature type="domain" description="HTH luxR-type" evidence="2">
    <location>
        <begin position="130"/>
        <end position="192"/>
    </location>
</feature>
<dbReference type="PROSITE" id="PS50043">
    <property type="entry name" value="HTH_LUXR_2"/>
    <property type="match status" value="1"/>
</dbReference>
<accession>A0A0A3YJS7</accession>
<dbReference type="InterPro" id="IPR036388">
    <property type="entry name" value="WH-like_DNA-bd_sf"/>
</dbReference>
<dbReference type="GO" id="GO:0006355">
    <property type="term" value="P:regulation of DNA-templated transcription"/>
    <property type="evidence" value="ECO:0007669"/>
    <property type="project" value="InterPro"/>
</dbReference>
<dbReference type="EMBL" id="JRUQ01000080">
    <property type="protein sequence ID" value="KGT87012.1"/>
    <property type="molecule type" value="Genomic_DNA"/>
</dbReference>
<dbReference type="InterPro" id="IPR013656">
    <property type="entry name" value="PAS_4"/>
</dbReference>
<organism evidence="3 4">
    <name type="scientific">Erwinia typographi</name>
    <dbReference type="NCBI Taxonomy" id="371042"/>
    <lineage>
        <taxon>Bacteria</taxon>
        <taxon>Pseudomonadati</taxon>
        <taxon>Pseudomonadota</taxon>
        <taxon>Gammaproteobacteria</taxon>
        <taxon>Enterobacterales</taxon>
        <taxon>Erwiniaceae</taxon>
        <taxon>Erwinia</taxon>
    </lineage>
</organism>
<dbReference type="eggNOG" id="COG2197">
    <property type="taxonomic scope" value="Bacteria"/>
</dbReference>
<dbReference type="Pfam" id="PF08448">
    <property type="entry name" value="PAS_4"/>
    <property type="match status" value="1"/>
</dbReference>
<comment type="caution">
    <text evidence="3">The sequence shown here is derived from an EMBL/GenBank/DDBJ whole genome shotgun (WGS) entry which is preliminary data.</text>
</comment>
<protein>
    <recommendedName>
        <fullName evidence="2">HTH luxR-type domain-containing protein</fullName>
    </recommendedName>
</protein>
<reference evidence="3 4" key="1">
    <citation type="submission" date="2014-10" db="EMBL/GenBank/DDBJ databases">
        <title>Genome sequence of Erwinia typographi M043b.</title>
        <authorList>
            <person name="Chan K.-G."/>
            <person name="Tan W.-S."/>
        </authorList>
    </citation>
    <scope>NUCLEOTIDE SEQUENCE [LARGE SCALE GENOMIC DNA]</scope>
    <source>
        <strain evidence="3 4">M043b</strain>
    </source>
</reference>
<gene>
    <name evidence="3" type="ORF">NG99_24345</name>
</gene>
<evidence type="ECO:0000256" key="1">
    <source>
        <dbReference type="ARBA" id="ARBA00023125"/>
    </source>
</evidence>